<sequence>MFLYRLIFALYNSETILISCGRAKSNIDPSVSLNDITNFLNELENINEDLVIKDYIKETSFGVRNWDEFMFESNSFFYMVCVEAKHMYNNRAKIDTRVFRSLKYAYDYMHVNQDSNNFFLDTYKENKTNMKRFCCISFSLKSSSKAVKKTAKSVKSSDNQDNLLFVGENDNIRIIFQHFDNKKSESKIHSQSADFCVYELEITDVVFCNSIKFYFLFGNDKEKYLKYITSPECNLIDNYDIFYYEANEFAVKNFKENIKIIFGNNLFDFCENCINLLKFCESKVMFSHKRSILMKNISFIKEFKFYHSDHSKFVKKITKDAFINSDASYDALDSQKSYYSEGFYPNFAIHITNLGKYDEESVTKKVFFQDFLPNQKIGISLKFNKKKTFLFHVNLVFVFKVEENELKLFVFSENIDSFGIIDKNIGVFNENWYKKITISILSF</sequence>
<protein>
    <submittedName>
        <fullName evidence="1">Uncharacterized protein</fullName>
    </submittedName>
</protein>
<gene>
    <name evidence="1" type="ORF">CWI37_1702p0010</name>
</gene>
<dbReference type="Proteomes" id="UP000292362">
    <property type="component" value="Unassembled WGS sequence"/>
</dbReference>
<evidence type="ECO:0000313" key="2">
    <source>
        <dbReference type="Proteomes" id="UP000292362"/>
    </source>
</evidence>
<name>A0A4Q9KVG1_9MICR</name>
<comment type="caution">
    <text evidence="1">The sequence shown here is derived from an EMBL/GenBank/DDBJ whole genome shotgun (WGS) entry which is preliminary data.</text>
</comment>
<evidence type="ECO:0000313" key="1">
    <source>
        <dbReference type="EMBL" id="TBT98554.1"/>
    </source>
</evidence>
<dbReference type="EMBL" id="PITJ01001702">
    <property type="protein sequence ID" value="TBT98554.1"/>
    <property type="molecule type" value="Genomic_DNA"/>
</dbReference>
<accession>A0A4Q9KVG1</accession>
<reference evidence="1 2" key="1">
    <citation type="submission" date="2017-12" db="EMBL/GenBank/DDBJ databases">
        <authorList>
            <person name="Pombert J.-F."/>
            <person name="Haag K.L."/>
            <person name="Ebert D."/>
        </authorList>
    </citation>
    <scope>NUCLEOTIDE SEQUENCE [LARGE SCALE GENOMIC DNA]</scope>
    <source>
        <strain evidence="1">FI-OER-3-3</strain>
    </source>
</reference>
<dbReference type="AlphaFoldDB" id="A0A4Q9KVG1"/>
<dbReference type="VEuPathDB" id="MicrosporidiaDB:CWI37_1702p0010"/>
<organism evidence="1 2">
    <name type="scientific">Hamiltosporidium tvaerminnensis</name>
    <dbReference type="NCBI Taxonomy" id="1176355"/>
    <lineage>
        <taxon>Eukaryota</taxon>
        <taxon>Fungi</taxon>
        <taxon>Fungi incertae sedis</taxon>
        <taxon>Microsporidia</taxon>
        <taxon>Dubosqiidae</taxon>
        <taxon>Hamiltosporidium</taxon>
    </lineage>
</organism>
<proteinExistence type="predicted"/>